<dbReference type="KEGG" id="mst:Msp_0322"/>
<dbReference type="HOGENOM" id="CLU_1253607_0_0_2"/>
<dbReference type="Proteomes" id="UP000001931">
    <property type="component" value="Chromosome"/>
</dbReference>
<dbReference type="GeneID" id="58786825"/>
<organism evidence="3 4">
    <name type="scientific">Methanosphaera stadtmanae (strain ATCC 43021 / DSM 3091 / JCM 11832 / MCB-3)</name>
    <dbReference type="NCBI Taxonomy" id="339860"/>
    <lineage>
        <taxon>Archaea</taxon>
        <taxon>Methanobacteriati</taxon>
        <taxon>Methanobacteriota</taxon>
        <taxon>Methanomada group</taxon>
        <taxon>Methanobacteria</taxon>
        <taxon>Methanobacteriales</taxon>
        <taxon>Methanobacteriaceae</taxon>
        <taxon>Methanosphaera</taxon>
    </lineage>
</organism>
<dbReference type="RefSeq" id="WP_011405932.1">
    <property type="nucleotide sequence ID" value="NC_007681.1"/>
</dbReference>
<evidence type="ECO:0000313" key="4">
    <source>
        <dbReference type="Proteomes" id="UP000001931"/>
    </source>
</evidence>
<feature type="transmembrane region" description="Helical" evidence="2">
    <location>
        <begin position="148"/>
        <end position="165"/>
    </location>
</feature>
<dbReference type="EMBL" id="CP000102">
    <property type="protein sequence ID" value="ABC56732.1"/>
    <property type="molecule type" value="Genomic_DNA"/>
</dbReference>
<accession>Q2NHZ7</accession>
<sequence>MECPFCGFENENDESVCNSCGKTMDFPLNNSNIENSQPKVDKNRTSIDNNNQPNNKVDVHYYPNNNEYNNQNQYQNNQGYNNQNQYQNNQGYNNQNPNNYSNNQGYNNQNPNNYPNNQGYNNQNPNNYPNNQGYNNQYNRPYNTKSKGIGLLLGFLITGAGLCYVDKWADGIAMFFLCWILNIIGVLTLGLGFIPAIALWIYSLIKTSEYIDAYNEGRPY</sequence>
<evidence type="ECO:0000313" key="3">
    <source>
        <dbReference type="EMBL" id="ABC56732.1"/>
    </source>
</evidence>
<evidence type="ECO:0000256" key="2">
    <source>
        <dbReference type="SAM" id="Phobius"/>
    </source>
</evidence>
<dbReference type="AlphaFoldDB" id="Q2NHZ7"/>
<name>Q2NHZ7_METST</name>
<keyword evidence="2" id="KW-1133">Transmembrane helix</keyword>
<keyword evidence="2" id="KW-0472">Membrane</keyword>
<keyword evidence="4" id="KW-1185">Reference proteome</keyword>
<feature type="compositionally biased region" description="Low complexity" evidence="1">
    <location>
        <begin position="61"/>
        <end position="140"/>
    </location>
</feature>
<feature type="transmembrane region" description="Helical" evidence="2">
    <location>
        <begin position="172"/>
        <end position="202"/>
    </location>
</feature>
<gene>
    <name evidence="3" type="ordered locus">Msp_0322</name>
</gene>
<feature type="compositionally biased region" description="Polar residues" evidence="1">
    <location>
        <begin position="46"/>
        <end position="55"/>
    </location>
</feature>
<dbReference type="OrthoDB" id="81902at2157"/>
<dbReference type="eggNOG" id="arCOG03293">
    <property type="taxonomic scope" value="Archaea"/>
</dbReference>
<evidence type="ECO:0000256" key="1">
    <source>
        <dbReference type="SAM" id="MobiDB-lite"/>
    </source>
</evidence>
<feature type="region of interest" description="Disordered" evidence="1">
    <location>
        <begin position="31"/>
        <end position="140"/>
    </location>
</feature>
<keyword evidence="2" id="KW-0812">Transmembrane</keyword>
<reference evidence="3 4" key="1">
    <citation type="journal article" date="2006" name="J. Bacteriol.">
        <title>The genome sequence of Methanosphaera stadtmanae reveals why this human intestinal archaeon is restricted to methanol and H2 for methane formation and ATP synthesis.</title>
        <authorList>
            <person name="Fricke W.F."/>
            <person name="Seedorf H."/>
            <person name="Henne A."/>
            <person name="Kruer M."/>
            <person name="Liesegang H."/>
            <person name="Hedderich R."/>
            <person name="Gottschalk G."/>
            <person name="Thauer R.K."/>
        </authorList>
    </citation>
    <scope>NUCLEOTIDE SEQUENCE [LARGE SCALE GENOMIC DNA]</scope>
    <source>
        <strain evidence="4">ATCC 43021 / DSM 3091 / JCM 11832 / MCB-3</strain>
    </source>
</reference>
<proteinExistence type="predicted"/>
<protein>
    <submittedName>
        <fullName evidence="3">Hypothetical membrane-spanning protein</fullName>
    </submittedName>
</protein>